<dbReference type="InterPro" id="IPR050239">
    <property type="entry name" value="Sigma-70_RNA_pol_init_factors"/>
</dbReference>
<evidence type="ECO:0000256" key="5">
    <source>
        <dbReference type="ARBA" id="ARBA00023163"/>
    </source>
</evidence>
<dbReference type="InterPro" id="IPR013325">
    <property type="entry name" value="RNA_pol_sigma_r2"/>
</dbReference>
<accession>A0A6J5MME3</accession>
<organism evidence="10">
    <name type="scientific">uncultured Caudovirales phage</name>
    <dbReference type="NCBI Taxonomy" id="2100421"/>
    <lineage>
        <taxon>Viruses</taxon>
        <taxon>Duplodnaviria</taxon>
        <taxon>Heunggongvirae</taxon>
        <taxon>Uroviricota</taxon>
        <taxon>Caudoviricetes</taxon>
        <taxon>Peduoviridae</taxon>
        <taxon>Maltschvirus</taxon>
        <taxon>Maltschvirus maltsch</taxon>
    </lineage>
</organism>
<dbReference type="InterPro" id="IPR009042">
    <property type="entry name" value="RNA_pol_sigma70_r1_2"/>
</dbReference>
<dbReference type="InterPro" id="IPR007624">
    <property type="entry name" value="RNA_pol_sigma70_r3"/>
</dbReference>
<evidence type="ECO:0000313" key="10">
    <source>
        <dbReference type="EMBL" id="CAB4147994.1"/>
    </source>
</evidence>
<evidence type="ECO:0000259" key="7">
    <source>
        <dbReference type="Pfam" id="PF04539"/>
    </source>
</evidence>
<dbReference type="InterPro" id="IPR007630">
    <property type="entry name" value="RNA_pol_sigma70_r4"/>
</dbReference>
<dbReference type="InterPro" id="IPR014284">
    <property type="entry name" value="RNA_pol_sigma-70_dom"/>
</dbReference>
<evidence type="ECO:0000256" key="1">
    <source>
        <dbReference type="ARBA" id="ARBA00007788"/>
    </source>
</evidence>
<evidence type="ECO:0000256" key="3">
    <source>
        <dbReference type="ARBA" id="ARBA00023082"/>
    </source>
</evidence>
<feature type="domain" description="RNA polymerase sigma-70 region 1.2" evidence="6">
    <location>
        <begin position="2"/>
        <end position="33"/>
    </location>
</feature>
<protein>
    <submittedName>
        <fullName evidence="10">RpoD DNA-directed RNA polymerase, sigma subunit (Sigma70/sigma32)</fullName>
    </submittedName>
</protein>
<dbReference type="GO" id="GO:0003677">
    <property type="term" value="F:DNA binding"/>
    <property type="evidence" value="ECO:0007669"/>
    <property type="project" value="UniProtKB-KW"/>
</dbReference>
<dbReference type="InterPro" id="IPR000943">
    <property type="entry name" value="RNA_pol_sigma70"/>
</dbReference>
<dbReference type="Gene3D" id="1.10.601.10">
    <property type="entry name" value="RNA Polymerase Primary Sigma Factor"/>
    <property type="match status" value="1"/>
</dbReference>
<evidence type="ECO:0000259" key="8">
    <source>
        <dbReference type="Pfam" id="PF04542"/>
    </source>
</evidence>
<comment type="similarity">
    <text evidence="1">Belongs to the sigma-70 factor family.</text>
</comment>
<feature type="domain" description="RNA polymerase sigma-70 region 3" evidence="7">
    <location>
        <begin position="157"/>
        <end position="206"/>
    </location>
</feature>
<keyword evidence="2" id="KW-0805">Transcription regulation</keyword>
<dbReference type="GO" id="GO:0006352">
    <property type="term" value="P:DNA-templated transcription initiation"/>
    <property type="evidence" value="ECO:0007669"/>
    <property type="project" value="InterPro"/>
</dbReference>
<dbReference type="PANTHER" id="PTHR30603:SF60">
    <property type="entry name" value="RNA POLYMERASE SIGMA FACTOR RPOD"/>
    <property type="match status" value="1"/>
</dbReference>
<dbReference type="GO" id="GO:0016987">
    <property type="term" value="F:sigma factor activity"/>
    <property type="evidence" value="ECO:0007669"/>
    <property type="project" value="UniProtKB-KW"/>
</dbReference>
<feature type="domain" description="RNA polymerase sigma-70 region 2" evidence="8">
    <location>
        <begin position="74"/>
        <end position="144"/>
    </location>
</feature>
<dbReference type="Pfam" id="PF04542">
    <property type="entry name" value="Sigma70_r2"/>
    <property type="match status" value="1"/>
</dbReference>
<keyword evidence="3" id="KW-0731">Sigma factor</keyword>
<proteinExistence type="inferred from homology"/>
<dbReference type="InterPro" id="IPR007627">
    <property type="entry name" value="RNA_pol_sigma70_r2"/>
</dbReference>
<dbReference type="Pfam" id="PF04545">
    <property type="entry name" value="Sigma70_r4"/>
    <property type="match status" value="1"/>
</dbReference>
<keyword evidence="10" id="KW-0240">DNA-directed RNA polymerase</keyword>
<dbReference type="Pfam" id="PF04539">
    <property type="entry name" value="Sigma70_r3"/>
    <property type="match status" value="1"/>
</dbReference>
<evidence type="ECO:0000256" key="2">
    <source>
        <dbReference type="ARBA" id="ARBA00023015"/>
    </source>
</evidence>
<evidence type="ECO:0000259" key="6">
    <source>
        <dbReference type="Pfam" id="PF00140"/>
    </source>
</evidence>
<dbReference type="SUPFAM" id="SSF88659">
    <property type="entry name" value="Sigma3 and sigma4 domains of RNA polymerase sigma factors"/>
    <property type="match status" value="2"/>
</dbReference>
<evidence type="ECO:0000256" key="4">
    <source>
        <dbReference type="ARBA" id="ARBA00023125"/>
    </source>
</evidence>
<keyword evidence="4" id="KW-0238">DNA-binding</keyword>
<dbReference type="Pfam" id="PF00140">
    <property type="entry name" value="Sigma70_r1_2"/>
    <property type="match status" value="1"/>
</dbReference>
<evidence type="ECO:0000259" key="9">
    <source>
        <dbReference type="Pfam" id="PF04545"/>
    </source>
</evidence>
<dbReference type="Gene3D" id="1.20.140.160">
    <property type="match status" value="1"/>
</dbReference>
<dbReference type="GO" id="GO:0000428">
    <property type="term" value="C:DNA-directed RNA polymerase complex"/>
    <property type="evidence" value="ECO:0007669"/>
    <property type="project" value="UniProtKB-KW"/>
</dbReference>
<name>A0A6J5MME3_9CAUD</name>
<reference evidence="10" key="1">
    <citation type="submission" date="2020-04" db="EMBL/GenBank/DDBJ databases">
        <authorList>
            <person name="Chiriac C."/>
            <person name="Salcher M."/>
            <person name="Ghai R."/>
            <person name="Kavagutti S V."/>
        </authorList>
    </citation>
    <scope>NUCLEOTIDE SEQUENCE</scope>
</reference>
<feature type="domain" description="RNA polymerase sigma-70 region 4" evidence="9">
    <location>
        <begin position="252"/>
        <end position="302"/>
    </location>
</feature>
<gene>
    <name evidence="10" type="ORF">UFOVP431_72</name>
</gene>
<dbReference type="PRINTS" id="PR00046">
    <property type="entry name" value="SIGMA70FCT"/>
</dbReference>
<dbReference type="SUPFAM" id="SSF88946">
    <property type="entry name" value="Sigma2 domain of RNA polymerase sigma factors"/>
    <property type="match status" value="1"/>
</dbReference>
<keyword evidence="5" id="KW-0804">Transcription</keyword>
<sequence length="319" mass="36485">MSLDNYLKDIARTPLLTEDEEIVLGNRVQSMMKILRENGLSEDISRNNFASFAKNLQPKEKQVVGEGIKARGHMISANMRLVATVANKMRSMCTHLSVEDLMQEGAIGLARAAEKFDPAKGYKFSTYAYWWIRQGITRAWENQENTIRLPGGIQKTARLIEKVRANLSKRLNREPTISQIAEEMDKEPEQIKRIILQNIAVISFDRGFDFETGLSISLLDFLGYCHTSLAQEEESESMEEVCRMENLATTIINALPRQDQQLIKQRHGIDERRLTVKEIAEKNGVSQRRIKDRYEEVMGRVRFTAKVFAPESFAKAKLS</sequence>
<dbReference type="PANTHER" id="PTHR30603">
    <property type="entry name" value="RNA POLYMERASE SIGMA FACTOR RPO"/>
    <property type="match status" value="1"/>
</dbReference>
<dbReference type="NCBIfam" id="TIGR02937">
    <property type="entry name" value="sigma70-ECF"/>
    <property type="match status" value="1"/>
</dbReference>
<dbReference type="EMBL" id="LR796483">
    <property type="protein sequence ID" value="CAB4147994.1"/>
    <property type="molecule type" value="Genomic_DNA"/>
</dbReference>
<dbReference type="InterPro" id="IPR013324">
    <property type="entry name" value="RNA_pol_sigma_r3/r4-like"/>
</dbReference>